<keyword evidence="5 6" id="KW-0472">Membrane</keyword>
<dbReference type="InterPro" id="IPR001173">
    <property type="entry name" value="Glyco_trans_2-like"/>
</dbReference>
<organism evidence="8 9">
    <name type="scientific">Aureimonas altamirensis</name>
    <dbReference type="NCBI Taxonomy" id="370622"/>
    <lineage>
        <taxon>Bacteria</taxon>
        <taxon>Pseudomonadati</taxon>
        <taxon>Pseudomonadota</taxon>
        <taxon>Alphaproteobacteria</taxon>
        <taxon>Hyphomicrobiales</taxon>
        <taxon>Aurantimonadaceae</taxon>
        <taxon>Aureimonas</taxon>
    </lineage>
</organism>
<dbReference type="CDD" id="cd02525">
    <property type="entry name" value="Succinoglycan_BP_ExoA"/>
    <property type="match status" value="1"/>
</dbReference>
<keyword evidence="6" id="KW-0812">Transmembrane</keyword>
<gene>
    <name evidence="8" type="ORF">LA66_18260</name>
</gene>
<evidence type="ECO:0000313" key="8">
    <source>
        <dbReference type="EMBL" id="KHJ53347.1"/>
    </source>
</evidence>
<comment type="subcellular location">
    <subcellularLocation>
        <location evidence="1">Cell membrane</location>
    </subcellularLocation>
</comment>
<dbReference type="InterPro" id="IPR029044">
    <property type="entry name" value="Nucleotide-diphossugar_trans"/>
</dbReference>
<dbReference type="EMBL" id="JRFJ01000006">
    <property type="protein sequence ID" value="KHJ53347.1"/>
    <property type="molecule type" value="Genomic_DNA"/>
</dbReference>
<dbReference type="GO" id="GO:0016757">
    <property type="term" value="F:glycosyltransferase activity"/>
    <property type="evidence" value="ECO:0007669"/>
    <property type="project" value="UniProtKB-KW"/>
</dbReference>
<evidence type="ECO:0000256" key="5">
    <source>
        <dbReference type="ARBA" id="ARBA00023136"/>
    </source>
</evidence>
<dbReference type="OrthoDB" id="8416156at2"/>
<feature type="transmembrane region" description="Helical" evidence="6">
    <location>
        <begin position="292"/>
        <end position="313"/>
    </location>
</feature>
<sequence length="324" mass="34790">MRCLIVVPCLNEQAHIGPLLDRLDAAAARLDARIVVADGGSTDGTLDSLQARAGGRIAFFHNARRIQSAGINEAVARYGDGFDWLMRIDAHGDYPDDFVDSVLADAEATGADSVVVAMVTQGKGARQRAAALAQNSRLGNGGSAHRAGGGGAFVDHGHHAAMRISAFRAVGGYDESFSHNEDAELDHRLRAAGYRIWMTDRTRMTYYPRASLRALARQYFGYGRGRAMNLMKHRGRPRLRQLVPVFVAPVLAMALLAPVAWVFALPALCYLLLCLGYGAALGFRQGRPGEGVLAGLSAVIMHAAWSAGFWAALVRPARRGEVPA</sequence>
<evidence type="ECO:0000256" key="2">
    <source>
        <dbReference type="ARBA" id="ARBA00022475"/>
    </source>
</evidence>
<feature type="transmembrane region" description="Helical" evidence="6">
    <location>
        <begin position="239"/>
        <end position="257"/>
    </location>
</feature>
<dbReference type="Pfam" id="PF00535">
    <property type="entry name" value="Glycos_transf_2"/>
    <property type="match status" value="1"/>
</dbReference>
<dbReference type="AlphaFoldDB" id="A0A0B1Q364"/>
<protein>
    <submittedName>
        <fullName evidence="8">Succinoglycan biosynthesis protein exoa</fullName>
    </submittedName>
</protein>
<dbReference type="Proteomes" id="UP000030826">
    <property type="component" value="Unassembled WGS sequence"/>
</dbReference>
<proteinExistence type="predicted"/>
<evidence type="ECO:0000256" key="4">
    <source>
        <dbReference type="ARBA" id="ARBA00022679"/>
    </source>
</evidence>
<evidence type="ECO:0000256" key="1">
    <source>
        <dbReference type="ARBA" id="ARBA00004236"/>
    </source>
</evidence>
<evidence type="ECO:0000256" key="3">
    <source>
        <dbReference type="ARBA" id="ARBA00022676"/>
    </source>
</evidence>
<keyword evidence="6" id="KW-1133">Transmembrane helix</keyword>
<reference evidence="8 9" key="1">
    <citation type="submission" date="2014-09" db="EMBL/GenBank/DDBJ databases">
        <title>Isolation and characterization of Aurantimonas altamirensis ON-56566 from clinical sample following a dog bite.</title>
        <authorList>
            <person name="Eshaghi A."/>
            <person name="Li A."/>
            <person name="Shahinas D."/>
            <person name="Bahn P."/>
            <person name="Kus J.V."/>
            <person name="Patel S.N."/>
        </authorList>
    </citation>
    <scope>NUCLEOTIDE SEQUENCE [LARGE SCALE GENOMIC DNA]</scope>
    <source>
        <strain evidence="8 9">ON-56566</strain>
    </source>
</reference>
<dbReference type="PANTHER" id="PTHR43646">
    <property type="entry name" value="GLYCOSYLTRANSFERASE"/>
    <property type="match status" value="1"/>
</dbReference>
<evidence type="ECO:0000259" key="7">
    <source>
        <dbReference type="Pfam" id="PF00535"/>
    </source>
</evidence>
<comment type="caution">
    <text evidence="8">The sequence shown here is derived from an EMBL/GenBank/DDBJ whole genome shotgun (WGS) entry which is preliminary data.</text>
</comment>
<evidence type="ECO:0000313" key="9">
    <source>
        <dbReference type="Proteomes" id="UP000030826"/>
    </source>
</evidence>
<keyword evidence="4" id="KW-0808">Transferase</keyword>
<dbReference type="RefSeq" id="WP_039195463.1">
    <property type="nucleotide sequence ID" value="NZ_JRFJ01000006.1"/>
</dbReference>
<dbReference type="Gene3D" id="3.90.550.10">
    <property type="entry name" value="Spore Coat Polysaccharide Biosynthesis Protein SpsA, Chain A"/>
    <property type="match status" value="1"/>
</dbReference>
<keyword evidence="2" id="KW-1003">Cell membrane</keyword>
<dbReference type="PANTHER" id="PTHR43646:SF2">
    <property type="entry name" value="GLYCOSYLTRANSFERASE 2-LIKE DOMAIN-CONTAINING PROTEIN"/>
    <property type="match status" value="1"/>
</dbReference>
<name>A0A0B1Q364_9HYPH</name>
<dbReference type="STRING" id="370622.LA66_18260"/>
<keyword evidence="3" id="KW-0328">Glycosyltransferase</keyword>
<dbReference type="GO" id="GO:0005886">
    <property type="term" value="C:plasma membrane"/>
    <property type="evidence" value="ECO:0007669"/>
    <property type="project" value="UniProtKB-SubCell"/>
</dbReference>
<accession>A0A0B1Q364</accession>
<dbReference type="SUPFAM" id="SSF53448">
    <property type="entry name" value="Nucleotide-diphospho-sugar transferases"/>
    <property type="match status" value="1"/>
</dbReference>
<feature type="domain" description="Glycosyltransferase 2-like" evidence="7">
    <location>
        <begin position="5"/>
        <end position="170"/>
    </location>
</feature>
<evidence type="ECO:0000256" key="6">
    <source>
        <dbReference type="SAM" id="Phobius"/>
    </source>
</evidence>